<feature type="domain" description="Cyanophage baseplate Pam3 plug gp18" evidence="1">
    <location>
        <begin position="4"/>
        <end position="103"/>
    </location>
</feature>
<evidence type="ECO:0000313" key="2">
    <source>
        <dbReference type="EMBL" id="RUL56458.1"/>
    </source>
</evidence>
<dbReference type="RefSeq" id="WP_126657375.1">
    <property type="nucleotide sequence ID" value="NZ_RYYR01000002.1"/>
</dbReference>
<dbReference type="EMBL" id="RYYR01000002">
    <property type="protein sequence ID" value="RUL56458.1"/>
    <property type="molecule type" value="Genomic_DNA"/>
</dbReference>
<sequence length="104" mass="12271">MNKEYIDIEKALIPYRFEIELGVELFEMEIHYNQVGDYFTINLYKDGEVLVYGEKIVYGEPLFSEIFDNRYPGPEIIPIDESNKETRVGWDNLNKTVLLVVMNE</sequence>
<evidence type="ECO:0000259" key="1">
    <source>
        <dbReference type="Pfam" id="PF22479"/>
    </source>
</evidence>
<comment type="caution">
    <text evidence="2">The sequence shown here is derived from an EMBL/GenBank/DDBJ whole genome shotgun (WGS) entry which is preliminary data.</text>
</comment>
<name>A0A3S0PS39_9BACI</name>
<evidence type="ECO:0000313" key="3">
    <source>
        <dbReference type="Proteomes" id="UP000287910"/>
    </source>
</evidence>
<dbReference type="AlphaFoldDB" id="A0A3S0PS39"/>
<dbReference type="Pfam" id="PF22479">
    <property type="entry name" value="Pam3_gp18"/>
    <property type="match status" value="1"/>
</dbReference>
<keyword evidence="3" id="KW-1185">Reference proteome</keyword>
<protein>
    <recommendedName>
        <fullName evidence="1">Cyanophage baseplate Pam3 plug gp18 domain-containing protein</fullName>
    </recommendedName>
</protein>
<dbReference type="InterPro" id="IPR054252">
    <property type="entry name" value="Pam3_gp18"/>
</dbReference>
<reference evidence="2 3" key="1">
    <citation type="submission" date="2018-12" db="EMBL/GenBank/DDBJ databases">
        <title>Lysinibacillus antri sp. nov., isolated from a cave soil.</title>
        <authorList>
            <person name="Narsing Rao M.P."/>
            <person name="Zhang H."/>
            <person name="Dong Z.-Y."/>
            <person name="Niu X.-K."/>
            <person name="Zhang K."/>
            <person name="Fang B.-Z."/>
            <person name="Kang Y.-Q."/>
            <person name="Xiao M."/>
            <person name="Li W.-J."/>
        </authorList>
    </citation>
    <scope>NUCLEOTIDE SEQUENCE [LARGE SCALE GENOMIC DNA]</scope>
    <source>
        <strain evidence="2 3">SYSU K30002</strain>
    </source>
</reference>
<dbReference type="Proteomes" id="UP000287910">
    <property type="component" value="Unassembled WGS sequence"/>
</dbReference>
<accession>A0A3S0PS39</accession>
<proteinExistence type="predicted"/>
<organism evidence="2 3">
    <name type="scientific">Lysinibacillus antri</name>
    <dbReference type="NCBI Taxonomy" id="2498145"/>
    <lineage>
        <taxon>Bacteria</taxon>
        <taxon>Bacillati</taxon>
        <taxon>Bacillota</taxon>
        <taxon>Bacilli</taxon>
        <taxon>Bacillales</taxon>
        <taxon>Bacillaceae</taxon>
        <taxon>Lysinibacillus</taxon>
    </lineage>
</organism>
<gene>
    <name evidence="2" type="ORF">EK386_02160</name>
</gene>